<accession>A0A0F8VSF7</accession>
<sequence>MAKLSAAERAERWFPVWLICALFEGHRSADAVVAVGALMALPDPPSRRTVSRWRTAYNWVERAQTFDRQHGQRDEGVLIAEAISDKVRQAKLGQSLQQLAALGVQQLMNKTGELTGAQVAALAREGMNIERLASGEATEIHAFMESTYNLLSLSLAPLFGQAAEAGFAAMERWVRLEDQEAAREAARYASGEVWAPGVNRVAREHFRALGVTEIVFEEDAGA</sequence>
<reference evidence="1" key="1">
    <citation type="journal article" date="2015" name="Nature">
        <title>Complex archaea that bridge the gap between prokaryotes and eukaryotes.</title>
        <authorList>
            <person name="Spang A."/>
            <person name="Saw J.H."/>
            <person name="Jorgensen S.L."/>
            <person name="Zaremba-Niedzwiedzka K."/>
            <person name="Martijn J."/>
            <person name="Lind A.E."/>
            <person name="van Eijk R."/>
            <person name="Schleper C."/>
            <person name="Guy L."/>
            <person name="Ettema T.J."/>
        </authorList>
    </citation>
    <scope>NUCLEOTIDE SEQUENCE</scope>
</reference>
<gene>
    <name evidence="1" type="ORF">LCGC14_3156930</name>
</gene>
<proteinExistence type="predicted"/>
<dbReference type="EMBL" id="LAZR01069662">
    <property type="protein sequence ID" value="KKK47267.1"/>
    <property type="molecule type" value="Genomic_DNA"/>
</dbReference>
<comment type="caution">
    <text evidence="1">The sequence shown here is derived from an EMBL/GenBank/DDBJ whole genome shotgun (WGS) entry which is preliminary data.</text>
</comment>
<evidence type="ECO:0000313" key="1">
    <source>
        <dbReference type="EMBL" id="KKK47267.1"/>
    </source>
</evidence>
<name>A0A0F8VSF7_9ZZZZ</name>
<protein>
    <submittedName>
        <fullName evidence="1">Uncharacterized protein</fullName>
    </submittedName>
</protein>
<dbReference type="AlphaFoldDB" id="A0A0F8VSF7"/>
<organism evidence="1">
    <name type="scientific">marine sediment metagenome</name>
    <dbReference type="NCBI Taxonomy" id="412755"/>
    <lineage>
        <taxon>unclassified sequences</taxon>
        <taxon>metagenomes</taxon>
        <taxon>ecological metagenomes</taxon>
    </lineage>
</organism>